<keyword evidence="2" id="KW-1185">Reference proteome</keyword>
<dbReference type="EMBL" id="SRPG01000173">
    <property type="protein sequence ID" value="TGN54384.1"/>
    <property type="molecule type" value="Genomic_DNA"/>
</dbReference>
<dbReference type="SUPFAM" id="SSF56796">
    <property type="entry name" value="Dehydroquinate synthase-like"/>
    <property type="match status" value="1"/>
</dbReference>
<evidence type="ECO:0000313" key="1">
    <source>
        <dbReference type="EMBL" id="TGN54384.1"/>
    </source>
</evidence>
<accession>A0A4Z1BXQ7</accession>
<evidence type="ECO:0000313" key="2">
    <source>
        <dbReference type="Proteomes" id="UP000297972"/>
    </source>
</evidence>
<gene>
    <name evidence="1" type="ORF">E4L95_15460</name>
</gene>
<reference evidence="1 2" key="1">
    <citation type="submission" date="2019-03" db="EMBL/GenBank/DDBJ databases">
        <authorList>
            <person name="Li J."/>
        </authorList>
    </citation>
    <scope>NUCLEOTIDE SEQUENCE [LARGE SCALE GENOMIC DNA]</scope>
    <source>
        <strain evidence="1 2">3058</strain>
    </source>
</reference>
<protein>
    <submittedName>
        <fullName evidence="1">Iron-containing alcohol dehydrogenase</fullName>
    </submittedName>
</protein>
<sequence length="98" mass="9861">MLVANRRAVTDPARAARLDQVGRWIGAAFGQPEAPVDQAAGLLEAWSRAAGLPGLLAQGIDEAAQGAAAQAAASSSSMRANPAPLDADDLLALMRAAG</sequence>
<dbReference type="Gene3D" id="1.20.1090.10">
    <property type="entry name" value="Dehydroquinate synthase-like - alpha domain"/>
    <property type="match status" value="1"/>
</dbReference>
<organism evidence="1 2">
    <name type="scientific">Paracoccus liaowanqingii</name>
    <dbReference type="NCBI Taxonomy" id="2560053"/>
    <lineage>
        <taxon>Bacteria</taxon>
        <taxon>Pseudomonadati</taxon>
        <taxon>Pseudomonadota</taxon>
        <taxon>Alphaproteobacteria</taxon>
        <taxon>Rhodobacterales</taxon>
        <taxon>Paracoccaceae</taxon>
        <taxon>Paracoccus</taxon>
    </lineage>
</organism>
<dbReference type="Proteomes" id="UP000297972">
    <property type="component" value="Unassembled WGS sequence"/>
</dbReference>
<comment type="caution">
    <text evidence="1">The sequence shown here is derived from an EMBL/GenBank/DDBJ whole genome shotgun (WGS) entry which is preliminary data.</text>
</comment>
<dbReference type="AlphaFoldDB" id="A0A4Z1BXQ7"/>
<name>A0A4Z1BXQ7_9RHOB</name>
<proteinExistence type="predicted"/>